<sequence>MDTWLLFSVGFERFESGKWMCVAVSSMIFLIFCLSTLNRSTCRSSGLATPSWAAIDLRSPQSLSTDEISLVVSLGGPPFRKMCLLKDEQEAIIVLRYHGFTGSLLYSQEIPTRSEYSRTEQIVQM</sequence>
<evidence type="ECO:0000313" key="1">
    <source>
        <dbReference type="EnsemblMetazoa" id="AATE014864-PA.1"/>
    </source>
</evidence>
<accession>A0A182JBA4</accession>
<dbReference type="VEuPathDB" id="VectorBase:AATE014864"/>
<organism evidence="1">
    <name type="scientific">Anopheles atroparvus</name>
    <name type="common">European mosquito</name>
    <dbReference type="NCBI Taxonomy" id="41427"/>
    <lineage>
        <taxon>Eukaryota</taxon>
        <taxon>Metazoa</taxon>
        <taxon>Ecdysozoa</taxon>
        <taxon>Arthropoda</taxon>
        <taxon>Hexapoda</taxon>
        <taxon>Insecta</taxon>
        <taxon>Pterygota</taxon>
        <taxon>Neoptera</taxon>
        <taxon>Endopterygota</taxon>
        <taxon>Diptera</taxon>
        <taxon>Nematocera</taxon>
        <taxon>Culicoidea</taxon>
        <taxon>Culicidae</taxon>
        <taxon>Anophelinae</taxon>
        <taxon>Anopheles</taxon>
    </lineage>
</organism>
<reference evidence="1" key="1">
    <citation type="submission" date="2022-08" db="UniProtKB">
        <authorList>
            <consortium name="EnsemblMetazoa"/>
        </authorList>
    </citation>
    <scope>IDENTIFICATION</scope>
    <source>
        <strain evidence="1">EBRO</strain>
    </source>
</reference>
<dbReference type="AlphaFoldDB" id="A0A182JBA4"/>
<protein>
    <submittedName>
        <fullName evidence="1">Uncharacterized protein</fullName>
    </submittedName>
</protein>
<proteinExistence type="predicted"/>
<dbReference type="EnsemblMetazoa" id="AATE014864-RA">
    <property type="protein sequence ID" value="AATE014864-PA.1"/>
    <property type="gene ID" value="AATE014864"/>
</dbReference>
<name>A0A182JBA4_ANOAO</name>